<dbReference type="InParanoid" id="A0A1Y2BBD2"/>
<dbReference type="AlphaFoldDB" id="A0A1Y2BBD2"/>
<evidence type="ECO:0000313" key="2">
    <source>
        <dbReference type="EMBL" id="ORY32138.1"/>
    </source>
</evidence>
<evidence type="ECO:0000313" key="3">
    <source>
        <dbReference type="Proteomes" id="UP000193986"/>
    </source>
</evidence>
<sequence>MSDGAEGMKVPEPSRQECNGTIPTINFYAHMSYLTARSALLRRVLATPNPVDPKGVKFLPTDRESHLNLWIPVPDTRSFALLLHWIYWGDEKALDVGLKDGTANWKGLVANVQYLEMDSETKFAVGIWWKKWVKTGVGRDGEVIDRGLRRTPRGENDDEDDDEDDDDDEEEEKEEDDGGIKGRTRGQGEEEGLVRSKDVEMEQPSMVGGLGSDGGTGSGSDGTRTREGEDEVVGLLKQL</sequence>
<feature type="compositionally biased region" description="Acidic residues" evidence="1">
    <location>
        <begin position="156"/>
        <end position="177"/>
    </location>
</feature>
<reference evidence="2 3" key="1">
    <citation type="submission" date="2016-07" db="EMBL/GenBank/DDBJ databases">
        <title>Pervasive Adenine N6-methylation of Active Genes in Fungi.</title>
        <authorList>
            <consortium name="DOE Joint Genome Institute"/>
            <person name="Mondo S.J."/>
            <person name="Dannebaum R.O."/>
            <person name="Kuo R.C."/>
            <person name="Labutti K."/>
            <person name="Haridas S."/>
            <person name="Kuo A."/>
            <person name="Salamov A."/>
            <person name="Ahrendt S.R."/>
            <person name="Lipzen A."/>
            <person name="Sullivan W."/>
            <person name="Andreopoulos W.B."/>
            <person name="Clum A."/>
            <person name="Lindquist E."/>
            <person name="Daum C."/>
            <person name="Ramamoorthy G.K."/>
            <person name="Gryganskyi A."/>
            <person name="Culley D."/>
            <person name="Magnuson J.K."/>
            <person name="James T.Y."/>
            <person name="O'Malley M.A."/>
            <person name="Stajich J.E."/>
            <person name="Spatafora J.W."/>
            <person name="Visel A."/>
            <person name="Grigoriev I.V."/>
        </authorList>
    </citation>
    <scope>NUCLEOTIDE SEQUENCE [LARGE SCALE GENOMIC DNA]</scope>
    <source>
        <strain evidence="2 3">68-887.2</strain>
    </source>
</reference>
<proteinExistence type="predicted"/>
<comment type="caution">
    <text evidence="2">The sequence shown here is derived from an EMBL/GenBank/DDBJ whole genome shotgun (WGS) entry which is preliminary data.</text>
</comment>
<organism evidence="2 3">
    <name type="scientific">Naematelia encephala</name>
    <dbReference type="NCBI Taxonomy" id="71784"/>
    <lineage>
        <taxon>Eukaryota</taxon>
        <taxon>Fungi</taxon>
        <taxon>Dikarya</taxon>
        <taxon>Basidiomycota</taxon>
        <taxon>Agaricomycotina</taxon>
        <taxon>Tremellomycetes</taxon>
        <taxon>Tremellales</taxon>
        <taxon>Naemateliaceae</taxon>
        <taxon>Naematelia</taxon>
    </lineage>
</organism>
<gene>
    <name evidence="2" type="ORF">BCR39DRAFT_524316</name>
</gene>
<feature type="compositionally biased region" description="Gly residues" evidence="1">
    <location>
        <begin position="208"/>
        <end position="220"/>
    </location>
</feature>
<accession>A0A1Y2BBD2</accession>
<keyword evidence="3" id="KW-1185">Reference proteome</keyword>
<protein>
    <recommendedName>
        <fullName evidence="4">BTB domain-containing protein</fullName>
    </recommendedName>
</protein>
<dbReference type="EMBL" id="MCFC01000011">
    <property type="protein sequence ID" value="ORY32138.1"/>
    <property type="molecule type" value="Genomic_DNA"/>
</dbReference>
<evidence type="ECO:0008006" key="4">
    <source>
        <dbReference type="Google" id="ProtNLM"/>
    </source>
</evidence>
<dbReference type="Proteomes" id="UP000193986">
    <property type="component" value="Unassembled WGS sequence"/>
</dbReference>
<feature type="compositionally biased region" description="Basic and acidic residues" evidence="1">
    <location>
        <begin position="186"/>
        <end position="200"/>
    </location>
</feature>
<evidence type="ECO:0000256" key="1">
    <source>
        <dbReference type="SAM" id="MobiDB-lite"/>
    </source>
</evidence>
<dbReference type="OrthoDB" id="3366352at2759"/>
<name>A0A1Y2BBD2_9TREE</name>
<feature type="region of interest" description="Disordered" evidence="1">
    <location>
        <begin position="148"/>
        <end position="239"/>
    </location>
</feature>